<dbReference type="AlphaFoldDB" id="A0A150RIW0"/>
<evidence type="ECO:0000313" key="2">
    <source>
        <dbReference type="Proteomes" id="UP000075635"/>
    </source>
</evidence>
<proteinExistence type="predicted"/>
<dbReference type="Pfam" id="PF13689">
    <property type="entry name" value="DUF4154"/>
    <property type="match status" value="1"/>
</dbReference>
<gene>
    <name evidence="1" type="ORF">BE17_34490</name>
</gene>
<dbReference type="EMBL" id="JEMB01002579">
    <property type="protein sequence ID" value="KYF80100.1"/>
    <property type="molecule type" value="Genomic_DNA"/>
</dbReference>
<dbReference type="InterPro" id="IPR025293">
    <property type="entry name" value="YfiR/HmsC-like"/>
</dbReference>
<accession>A0A150RIW0</accession>
<sequence length="211" mass="22195">MRRPSRMRSMSFKARLRNMVSPRSSIRALMALALLTTVSAESHSAPSVPYELRGAIILRSLGYESGFAGRTGTAVLAVVGGESGESAEDASAMAAVLSKLAAKTTVARRQATVLRVKYSSKAQLEEALRAGGAEVVYVARGLAAAIPEIPPREGAVVRIVVCGDGDDAKRGCDVAVGLAGAKPELLLNVKHANAMGLRFDPQLLRLARIVD</sequence>
<evidence type="ECO:0000313" key="1">
    <source>
        <dbReference type="EMBL" id="KYF80100.1"/>
    </source>
</evidence>
<evidence type="ECO:0008006" key="3">
    <source>
        <dbReference type="Google" id="ProtNLM"/>
    </source>
</evidence>
<name>A0A150RIW0_SORCE</name>
<reference evidence="1 2" key="1">
    <citation type="submission" date="2014-02" db="EMBL/GenBank/DDBJ databases">
        <title>The small core and large imbalanced accessory genome model reveals a collaborative survival strategy of Sorangium cellulosum strains in nature.</title>
        <authorList>
            <person name="Han K."/>
            <person name="Peng R."/>
            <person name="Blom J."/>
            <person name="Li Y.-Z."/>
        </authorList>
    </citation>
    <scope>NUCLEOTIDE SEQUENCE [LARGE SCALE GENOMIC DNA]</scope>
    <source>
        <strain evidence="1 2">So0011-07</strain>
    </source>
</reference>
<organism evidence="1 2">
    <name type="scientific">Sorangium cellulosum</name>
    <name type="common">Polyangium cellulosum</name>
    <dbReference type="NCBI Taxonomy" id="56"/>
    <lineage>
        <taxon>Bacteria</taxon>
        <taxon>Pseudomonadati</taxon>
        <taxon>Myxococcota</taxon>
        <taxon>Polyangia</taxon>
        <taxon>Polyangiales</taxon>
        <taxon>Polyangiaceae</taxon>
        <taxon>Sorangium</taxon>
    </lineage>
</organism>
<comment type="caution">
    <text evidence="1">The sequence shown here is derived from an EMBL/GenBank/DDBJ whole genome shotgun (WGS) entry which is preliminary data.</text>
</comment>
<dbReference type="Proteomes" id="UP000075635">
    <property type="component" value="Unassembled WGS sequence"/>
</dbReference>
<protein>
    <recommendedName>
        <fullName evidence="3">DUF4154 domain-containing protein</fullName>
    </recommendedName>
</protein>